<reference evidence="2 3" key="1">
    <citation type="journal article" date="2003" name="Proc. Natl. Acad. Sci. U.S.A.">
        <title>Complete genome sequence and analysis of Wolinella succinogenes.</title>
        <authorList>
            <person name="Baar C."/>
            <person name="Eppinger M."/>
            <person name="Raddatz G."/>
            <person name="Simon JM."/>
            <person name="Lanz C."/>
            <person name="Klimmek O."/>
            <person name="Nandakumar R."/>
            <person name="Gross R."/>
            <person name="Rosinus A."/>
            <person name="Keller H."/>
            <person name="Jagtap P."/>
            <person name="Linke B."/>
            <person name="Meyer F."/>
            <person name="Lederer H."/>
            <person name="Schuster S.C."/>
        </authorList>
    </citation>
    <scope>NUCLEOTIDE SEQUENCE [LARGE SCALE GENOMIC DNA]</scope>
    <source>
        <strain evidence="3">ATCC 29543 / DSM 1740 / CCUG 13145 / JCM 31913 / LMG 7466 / NCTC 11488 / FDC 602W</strain>
    </source>
</reference>
<name>Q7MSQ4_WOLSU</name>
<dbReference type="InterPro" id="IPR038315">
    <property type="entry name" value="FliS_cochap_sf"/>
</dbReference>
<dbReference type="SUPFAM" id="SSF64518">
    <property type="entry name" value="Phase 1 flagellin"/>
    <property type="match status" value="1"/>
</dbReference>
<dbReference type="AlphaFoldDB" id="Q7MSQ4"/>
<dbReference type="HOGENOM" id="CLU_1325926_0_0_7"/>
<proteinExistence type="predicted"/>
<dbReference type="Gene3D" id="3.30.1120.180">
    <property type="entry name" value="Flagellar FLiS export co-chaperone, HP1076"/>
    <property type="match status" value="1"/>
</dbReference>
<dbReference type="STRING" id="273121.WS0228"/>
<dbReference type="eggNOG" id="ENOG503187P">
    <property type="taxonomic scope" value="Bacteria"/>
</dbReference>
<accession>Q7MSQ4</accession>
<keyword evidence="3" id="KW-1185">Reference proteome</keyword>
<protein>
    <submittedName>
        <fullName evidence="2">Uncharacterized protein</fullName>
    </submittedName>
</protein>
<evidence type="ECO:0000313" key="3">
    <source>
        <dbReference type="Proteomes" id="UP000000422"/>
    </source>
</evidence>
<dbReference type="EMBL" id="BX571657">
    <property type="protein sequence ID" value="CAE09386.1"/>
    <property type="molecule type" value="Genomic_DNA"/>
</dbReference>
<evidence type="ECO:0000313" key="2">
    <source>
        <dbReference type="EMBL" id="CAE09386.1"/>
    </source>
</evidence>
<dbReference type="Proteomes" id="UP000000422">
    <property type="component" value="Chromosome"/>
</dbReference>
<evidence type="ECO:0000256" key="1">
    <source>
        <dbReference type="SAM" id="MobiDB-lite"/>
    </source>
</evidence>
<organism evidence="3">
    <name type="scientific">Wolinella succinogenes (strain ATCC 29543 / DSM 1740 / CCUG 13145 / JCM 31913 / LMG 7466 / NCTC 11488 / FDC 602W)</name>
    <name type="common">Vibrio succinogenes</name>
    <dbReference type="NCBI Taxonomy" id="273121"/>
    <lineage>
        <taxon>Bacteria</taxon>
        <taxon>Pseudomonadati</taxon>
        <taxon>Campylobacterota</taxon>
        <taxon>Epsilonproteobacteria</taxon>
        <taxon>Campylobacterales</taxon>
        <taxon>Helicobacteraceae</taxon>
        <taxon>Wolinella</taxon>
    </lineage>
</organism>
<dbReference type="RefSeq" id="WP_011138186.1">
    <property type="nucleotide sequence ID" value="NC_005090.1"/>
</dbReference>
<dbReference type="KEGG" id="wsu:WS0228"/>
<gene>
    <name evidence="2" type="ordered locus">WS0228</name>
</gene>
<sequence length="207" mass="22690">MINAIGGSSNLAIFQKHLGSLTPSNEPENPVLERSSSLKGDSAEFDTKRLEIEAFSQGIKGANEFIGALQSADVALKKMGKEGENLAWIHQSLQDPLMDSSTQEALKEQLQESQEKISSLAQNSSFMGKKLFDRELVNEVGGERFSLSLQDPSSLGEESMSYIEGKRVEISQTLSKVSEAISKGNSTPNPNNYNFEEFDASAFMKLF</sequence>
<dbReference type="InterPro" id="IPR032411">
    <property type="entry name" value="FliS_cochap"/>
</dbReference>
<dbReference type="Pfam" id="PF16522">
    <property type="entry name" value="FliS_cochap"/>
    <property type="match status" value="1"/>
</dbReference>
<feature type="region of interest" description="Disordered" evidence="1">
    <location>
        <begin position="20"/>
        <end position="40"/>
    </location>
</feature>